<reference evidence="8" key="1">
    <citation type="journal article" date="2023" name="Comput. Struct. Biotechnol. J.">
        <title>Discovery of a novel marine Bacteroidetes with a rich repertoire of carbohydrate-active enzymes.</title>
        <authorList>
            <person name="Chen B."/>
            <person name="Liu G."/>
            <person name="Chen Q."/>
            <person name="Wang H."/>
            <person name="Liu L."/>
            <person name="Tang K."/>
        </authorList>
    </citation>
    <scope>NUCLEOTIDE SEQUENCE</scope>
    <source>
        <strain evidence="8">TK19036</strain>
    </source>
</reference>
<reference evidence="8" key="2">
    <citation type="journal article" date="2024" name="Antonie Van Leeuwenhoek">
        <title>Roseihalotalea indica gen. nov., sp. nov., a halophilic Bacteroidetes from mesopelagic Southwest Indian Ocean with higher carbohydrate metabolic potential.</title>
        <authorList>
            <person name="Chen B."/>
            <person name="Zhang M."/>
            <person name="Lin D."/>
            <person name="Ye J."/>
            <person name="Tang K."/>
        </authorList>
    </citation>
    <scope>NUCLEOTIDE SEQUENCE</scope>
    <source>
        <strain evidence="8">TK19036</strain>
    </source>
</reference>
<gene>
    <name evidence="8" type="ORF">K4G66_15560</name>
</gene>
<dbReference type="PROSITE" id="PS51257">
    <property type="entry name" value="PROKAR_LIPOPROTEIN"/>
    <property type="match status" value="1"/>
</dbReference>
<dbReference type="SUPFAM" id="SSF48452">
    <property type="entry name" value="TPR-like"/>
    <property type="match status" value="1"/>
</dbReference>
<keyword evidence="4" id="KW-0472">Membrane</keyword>
<keyword evidence="5" id="KW-0998">Cell outer membrane</keyword>
<dbReference type="Pfam" id="PF07980">
    <property type="entry name" value="SusD_RagB"/>
    <property type="match status" value="1"/>
</dbReference>
<proteinExistence type="inferred from homology"/>
<sequence length="556" mass="62712">MKNIKYTGYVAGLLLMALFAGCKEEFLERPPTDRPTNATFYQTTEQVLAGSAPLYNLVWFAYNDKASHGLGDARGGVLTSGSYQIENVEFRTTGLTGENGSAWRSFYNIVGQANTLMSNINDYASDEVPESIKRHAIAEARFMRGVAYSYLVQNWGAVPIIADNNTLLQDTTIARNTVESVWEFIIRDLRYAAQALPETPIQEGRLTKWSAEGMLSKMLLTRAGISGSRNQTDLDSAAYYAKRVIDNSGASLMPDYSNLFLTANNNNQESLFALQWVYNGQPYGTQNSVQAFLAYGSEITGFADGWGGDIGASLYILNKYEDLTTDERRKATFMLPGEHYPEITQVPPGGEAQELEVPVRSTDEDGQQYNTRAWVKKYVVGRPEDNNGQVVQQGTSINTYMLRLADIYLVYAEAILDKNPTEALTYLNMVRERAGLGPKTSITWEDIFNERLLEFAMEGQAWYDFVRLHYYNPQEAYNRLSSQDRGFFRIYPNEVENPTEWTLEPEIDEENPRPRMYTVNEGNFYLPLPATELSRAPNLRKAPVPYDFSQPDPSAE</sequence>
<keyword evidence="3" id="KW-0732">Signal</keyword>
<dbReference type="InterPro" id="IPR011990">
    <property type="entry name" value="TPR-like_helical_dom_sf"/>
</dbReference>
<name>A0AA49JK36_9BACT</name>
<evidence type="ECO:0000259" key="7">
    <source>
        <dbReference type="Pfam" id="PF14322"/>
    </source>
</evidence>
<evidence type="ECO:0000256" key="1">
    <source>
        <dbReference type="ARBA" id="ARBA00004442"/>
    </source>
</evidence>
<comment type="similarity">
    <text evidence="2">Belongs to the SusD family.</text>
</comment>
<comment type="subcellular location">
    <subcellularLocation>
        <location evidence="1">Cell outer membrane</location>
    </subcellularLocation>
</comment>
<dbReference type="InterPro" id="IPR012944">
    <property type="entry name" value="SusD_RagB_dom"/>
</dbReference>
<feature type="domain" description="RagB/SusD" evidence="6">
    <location>
        <begin position="309"/>
        <end position="543"/>
    </location>
</feature>
<evidence type="ECO:0000313" key="8">
    <source>
        <dbReference type="EMBL" id="WKN40111.1"/>
    </source>
</evidence>
<evidence type="ECO:0000256" key="3">
    <source>
        <dbReference type="ARBA" id="ARBA00022729"/>
    </source>
</evidence>
<evidence type="ECO:0000256" key="4">
    <source>
        <dbReference type="ARBA" id="ARBA00023136"/>
    </source>
</evidence>
<evidence type="ECO:0000259" key="6">
    <source>
        <dbReference type="Pfam" id="PF07980"/>
    </source>
</evidence>
<dbReference type="GO" id="GO:0009279">
    <property type="term" value="C:cell outer membrane"/>
    <property type="evidence" value="ECO:0007669"/>
    <property type="project" value="UniProtKB-SubCell"/>
</dbReference>
<dbReference type="Pfam" id="PF14322">
    <property type="entry name" value="SusD-like_3"/>
    <property type="match status" value="1"/>
</dbReference>
<dbReference type="EMBL" id="CP120682">
    <property type="protein sequence ID" value="WKN40111.1"/>
    <property type="molecule type" value="Genomic_DNA"/>
</dbReference>
<dbReference type="AlphaFoldDB" id="A0AA49JK36"/>
<protein>
    <submittedName>
        <fullName evidence="8">RagB/SusD family nutrient uptake outer membrane protein</fullName>
    </submittedName>
</protein>
<dbReference type="InterPro" id="IPR033985">
    <property type="entry name" value="SusD-like_N"/>
</dbReference>
<evidence type="ECO:0000256" key="2">
    <source>
        <dbReference type="ARBA" id="ARBA00006275"/>
    </source>
</evidence>
<accession>A0AA49JK36</accession>
<evidence type="ECO:0000256" key="5">
    <source>
        <dbReference type="ARBA" id="ARBA00023237"/>
    </source>
</evidence>
<dbReference type="Gene3D" id="1.25.40.390">
    <property type="match status" value="1"/>
</dbReference>
<feature type="domain" description="SusD-like N-terminal" evidence="7">
    <location>
        <begin position="96"/>
        <end position="220"/>
    </location>
</feature>
<organism evidence="8">
    <name type="scientific">Roseihalotalea indica</name>
    <dbReference type="NCBI Taxonomy" id="2867963"/>
    <lineage>
        <taxon>Bacteria</taxon>
        <taxon>Pseudomonadati</taxon>
        <taxon>Bacteroidota</taxon>
        <taxon>Cytophagia</taxon>
        <taxon>Cytophagales</taxon>
        <taxon>Catalimonadaceae</taxon>
        <taxon>Roseihalotalea</taxon>
    </lineage>
</organism>